<protein>
    <recommendedName>
        <fullName evidence="5">Carbohydrate-binding domain-containing protein</fullName>
    </recommendedName>
</protein>
<feature type="signal peptide" evidence="2">
    <location>
        <begin position="1"/>
        <end position="23"/>
    </location>
</feature>
<dbReference type="PROSITE" id="PS51257">
    <property type="entry name" value="PROKAR_LIPOPROTEIN"/>
    <property type="match status" value="1"/>
</dbReference>
<feature type="compositionally biased region" description="Acidic residues" evidence="1">
    <location>
        <begin position="44"/>
        <end position="55"/>
    </location>
</feature>
<feature type="chain" id="PRO_5009253925" description="Carbohydrate-binding domain-containing protein" evidence="2">
    <location>
        <begin position="24"/>
        <end position="610"/>
    </location>
</feature>
<organism evidence="3 4">
    <name type="scientific">Paraoerskovia marina</name>
    <dbReference type="NCBI Taxonomy" id="545619"/>
    <lineage>
        <taxon>Bacteria</taxon>
        <taxon>Bacillati</taxon>
        <taxon>Actinomycetota</taxon>
        <taxon>Actinomycetes</taxon>
        <taxon>Micrococcales</taxon>
        <taxon>Cellulomonadaceae</taxon>
        <taxon>Paraoerskovia</taxon>
    </lineage>
</organism>
<keyword evidence="4" id="KW-1185">Reference proteome</keyword>
<feature type="compositionally biased region" description="Gly residues" evidence="1">
    <location>
        <begin position="587"/>
        <end position="604"/>
    </location>
</feature>
<dbReference type="EMBL" id="LT629776">
    <property type="protein sequence ID" value="SDR80102.1"/>
    <property type="molecule type" value="Genomic_DNA"/>
</dbReference>
<feature type="region of interest" description="Disordered" evidence="1">
    <location>
        <begin position="576"/>
        <end position="610"/>
    </location>
</feature>
<dbReference type="Proteomes" id="UP000185663">
    <property type="component" value="Chromosome I"/>
</dbReference>
<dbReference type="OrthoDB" id="9812829at2"/>
<dbReference type="eggNOG" id="ENOG502Z8AD">
    <property type="taxonomic scope" value="Bacteria"/>
</dbReference>
<evidence type="ECO:0000256" key="1">
    <source>
        <dbReference type="SAM" id="MobiDB-lite"/>
    </source>
</evidence>
<dbReference type="STRING" id="545619.SAMN04489860_0092"/>
<feature type="region of interest" description="Disordered" evidence="1">
    <location>
        <begin position="27"/>
        <end position="55"/>
    </location>
</feature>
<dbReference type="RefSeq" id="WP_083371157.1">
    <property type="nucleotide sequence ID" value="NZ_LT629776.1"/>
</dbReference>
<keyword evidence="2" id="KW-0732">Signal</keyword>
<name>A0A1H1M0X1_9CELL</name>
<gene>
    <name evidence="3" type="ORF">SAMN04489860_0092</name>
</gene>
<evidence type="ECO:0000313" key="3">
    <source>
        <dbReference type="EMBL" id="SDR80102.1"/>
    </source>
</evidence>
<evidence type="ECO:0008006" key="5">
    <source>
        <dbReference type="Google" id="ProtNLM"/>
    </source>
</evidence>
<dbReference type="Pfam" id="PF14262">
    <property type="entry name" value="Cthe_2159"/>
    <property type="match status" value="1"/>
</dbReference>
<sequence length="610" mass="59970">MRRTPLFLIASTATLGLVLTGCAATDESATDDVSTGSTASGDEVSSDSDDSASYDGDATVEEIMADNEDVGDTDAAADAEVVDITLDGGTASSDAEGVEVDGSTVTITQEGAYRISGTLDDGQIVVAAPEDAQVRLILDDADITSSTGSAISVEEADDVVIELADGSDNHVADAESYADTGEDAPNAAIYSTADLGITGTGALTVEGNANDGITSKDGLVIDSGDITVTAVDDGVRGKDQLVVLDGTLTVTAGGDGLKADNEDDADRGYVYLAGGTVDVTAGADGIDAAQDALVDGATVTVVAGGGHEETVADDASAKGVKAGIALVIGSGTVTVDAADDALHSDGLVAVPGGDVTVASGDDGVHADGNLNLEGGNVTVTASYEGLEGSDILIADGDIDLTSTDDAINAALTADDAVEQQARADGSGGGYGTEEVGDFSFIVTGGTILVDAEGDGLDSNGSIDIQGGEIVVAGPTTDGEAPMDANGTFTISGGDLLAYGSSGMASAPDLDSEQVSVFFLLDAAQASGSTAELVASDGTVLATFDATRDFQSVVWSGDDLTEGDEVTLVVDGTEVATATAGDYEEGEATGGAGGPGEMPGGGAPGGEMPQV</sequence>
<evidence type="ECO:0000256" key="2">
    <source>
        <dbReference type="SAM" id="SignalP"/>
    </source>
</evidence>
<proteinExistence type="predicted"/>
<evidence type="ECO:0000313" key="4">
    <source>
        <dbReference type="Proteomes" id="UP000185663"/>
    </source>
</evidence>
<accession>A0A1H1M0X1</accession>
<dbReference type="AlphaFoldDB" id="A0A1H1M0X1"/>
<dbReference type="InterPro" id="IPR025584">
    <property type="entry name" value="Cthe_2159"/>
</dbReference>
<reference evidence="3 4" key="1">
    <citation type="submission" date="2016-10" db="EMBL/GenBank/DDBJ databases">
        <authorList>
            <person name="de Groot N.N."/>
        </authorList>
    </citation>
    <scope>NUCLEOTIDE SEQUENCE [LARGE SCALE GENOMIC DNA]</scope>
    <source>
        <strain evidence="3 4">DSM 22126</strain>
    </source>
</reference>